<evidence type="ECO:0000313" key="4">
    <source>
        <dbReference type="Proteomes" id="UP000070121"/>
    </source>
</evidence>
<organism evidence="3 4">
    <name type="scientific">Colletotrichum salicis</name>
    <dbReference type="NCBI Taxonomy" id="1209931"/>
    <lineage>
        <taxon>Eukaryota</taxon>
        <taxon>Fungi</taxon>
        <taxon>Dikarya</taxon>
        <taxon>Ascomycota</taxon>
        <taxon>Pezizomycotina</taxon>
        <taxon>Sordariomycetes</taxon>
        <taxon>Hypocreomycetidae</taxon>
        <taxon>Glomerellales</taxon>
        <taxon>Glomerellaceae</taxon>
        <taxon>Colletotrichum</taxon>
        <taxon>Colletotrichum acutatum species complex</taxon>
    </lineage>
</organism>
<accession>A0A135TSD1</accession>
<comment type="caution">
    <text evidence="3">The sequence shown here is derived from an EMBL/GenBank/DDBJ whole genome shotgun (WGS) entry which is preliminary data.</text>
</comment>
<keyword evidence="4" id="KW-1185">Reference proteome</keyword>
<keyword evidence="2" id="KW-1133">Transmembrane helix</keyword>
<keyword evidence="2" id="KW-0812">Transmembrane</keyword>
<name>A0A135TSD1_9PEZI</name>
<dbReference type="Proteomes" id="UP000070121">
    <property type="component" value="Unassembled WGS sequence"/>
</dbReference>
<dbReference type="EMBL" id="JFFI01001891">
    <property type="protein sequence ID" value="KXH51069.1"/>
    <property type="molecule type" value="Genomic_DNA"/>
</dbReference>
<reference evidence="3 4" key="1">
    <citation type="submission" date="2014-02" db="EMBL/GenBank/DDBJ databases">
        <title>The genome sequence of Colletotrichum salicis CBS 607.94.</title>
        <authorList>
            <person name="Baroncelli R."/>
            <person name="Thon M.R."/>
        </authorList>
    </citation>
    <scope>NUCLEOTIDE SEQUENCE [LARGE SCALE GENOMIC DNA]</scope>
    <source>
        <strain evidence="3 4">CBS 607.94</strain>
    </source>
</reference>
<sequence>MYQSGREGQSKDEKSGHPEDGDRNERMRRRLYLESTCDWMMGSKGLRWGERLLTCMLLIWALGVWYLGLGPRREGSRHGRQGWARDDNHVRHTLNDPAADSLAGLIWDSLLCLPLKPLAFQRSKVLQLDDTKAMGTLGGGAEEKKTGLSHRLPVATSRQNVLRVPEVQRVCAGAMHASTTVAASMLEGPVPESGRETESEGEVG</sequence>
<proteinExistence type="predicted"/>
<evidence type="ECO:0000313" key="3">
    <source>
        <dbReference type="EMBL" id="KXH51069.1"/>
    </source>
</evidence>
<protein>
    <submittedName>
        <fullName evidence="3">Uncharacterized protein</fullName>
    </submittedName>
</protein>
<gene>
    <name evidence="3" type="ORF">CSAL01_05689</name>
</gene>
<dbReference type="AlphaFoldDB" id="A0A135TSD1"/>
<feature type="compositionally biased region" description="Basic and acidic residues" evidence="1">
    <location>
        <begin position="8"/>
        <end position="25"/>
    </location>
</feature>
<dbReference type="OrthoDB" id="10501219at2759"/>
<feature type="transmembrane region" description="Helical" evidence="2">
    <location>
        <begin position="48"/>
        <end position="68"/>
    </location>
</feature>
<evidence type="ECO:0000256" key="2">
    <source>
        <dbReference type="SAM" id="Phobius"/>
    </source>
</evidence>
<feature type="region of interest" description="Disordered" evidence="1">
    <location>
        <begin position="185"/>
        <end position="204"/>
    </location>
</feature>
<feature type="region of interest" description="Disordered" evidence="1">
    <location>
        <begin position="1"/>
        <end position="25"/>
    </location>
</feature>
<evidence type="ECO:0000256" key="1">
    <source>
        <dbReference type="SAM" id="MobiDB-lite"/>
    </source>
</evidence>
<keyword evidence="2" id="KW-0472">Membrane</keyword>